<dbReference type="GO" id="GO:0050660">
    <property type="term" value="F:flavin adenine dinucleotide binding"/>
    <property type="evidence" value="ECO:0007669"/>
    <property type="project" value="InterPro"/>
</dbReference>
<dbReference type="SUPFAM" id="SSF51905">
    <property type="entry name" value="FAD/NAD(P)-binding domain"/>
    <property type="match status" value="2"/>
</dbReference>
<dbReference type="InterPro" id="IPR052541">
    <property type="entry name" value="SQRD"/>
</dbReference>
<evidence type="ECO:0000259" key="1">
    <source>
        <dbReference type="Pfam" id="PF09242"/>
    </source>
</evidence>
<proteinExistence type="predicted"/>
<dbReference type="STRING" id="28885.EI16_10755"/>
<dbReference type="PANTHER" id="PTHR43755">
    <property type="match status" value="1"/>
</dbReference>
<dbReference type="Pfam" id="PF21706">
    <property type="entry name" value="FCSD_central"/>
    <property type="match status" value="1"/>
</dbReference>
<accession>A0A067A315</accession>
<reference evidence="3 4" key="1">
    <citation type="submission" date="2014-04" db="EMBL/GenBank/DDBJ databases">
        <title>Draft genome sequence of Hydrogenovibrio marinus MH-110, a model organism for aerobic H2 metabolism.</title>
        <authorList>
            <person name="Cha H.J."/>
            <person name="Jo B.H."/>
            <person name="Hwang B.H."/>
        </authorList>
    </citation>
    <scope>NUCLEOTIDE SEQUENCE [LARGE SCALE GENOMIC DNA]</scope>
    <source>
        <strain evidence="3 4">MH-110</strain>
    </source>
</reference>
<sequence>MVAGFDTLETLTVDYNTLKSRYGVNVIQDRATEIDYAAKKLKLAKGDVVSYDKLIVSPGPDFKYGAVEGYSKKLAEGNFPAAWHAGPQTLVLRDQINALPQGGTVLISSPVDPYRCPPAPYERASFIANKLKDTNPTAKVIILDSKDDFIFHDVYLDFWKKEHGLGTPNARIEWVPKKDGGHVTKLDTKNRTLTTANGQVHKGDVINIIPPEMAGSFVRMNGLAEGDWAPFNSQDFSTKRDKDVYIIGDSAAADPMPKTGYIASNQAKVVTKAIQAELTGKEIGTPFITNNCVAMAAEDWGMTVAETFRYAGNHHPYEESYVMSDPTENPYYRHIRAEVAKNWQRTFRKDIFS</sequence>
<keyword evidence="4" id="KW-1185">Reference proteome</keyword>
<dbReference type="GO" id="GO:0016491">
    <property type="term" value="F:oxidoreductase activity"/>
    <property type="evidence" value="ECO:0007669"/>
    <property type="project" value="InterPro"/>
</dbReference>
<dbReference type="InterPro" id="IPR036188">
    <property type="entry name" value="FAD/NAD-bd_sf"/>
</dbReference>
<dbReference type="Proteomes" id="UP000027341">
    <property type="component" value="Unassembled WGS sequence"/>
</dbReference>
<dbReference type="Gene3D" id="3.50.50.60">
    <property type="entry name" value="FAD/NAD(P)-binding domain"/>
    <property type="match status" value="2"/>
</dbReference>
<evidence type="ECO:0000313" key="4">
    <source>
        <dbReference type="Proteomes" id="UP000027341"/>
    </source>
</evidence>
<dbReference type="SUPFAM" id="SSF55424">
    <property type="entry name" value="FAD/NAD-linked reductases, dimerisation (C-terminal) domain"/>
    <property type="match status" value="1"/>
</dbReference>
<dbReference type="InterPro" id="IPR049386">
    <property type="entry name" value="FCSD_central"/>
</dbReference>
<comment type="caution">
    <text evidence="3">The sequence shown here is derived from an EMBL/GenBank/DDBJ whole genome shotgun (WGS) entry which is preliminary data.</text>
</comment>
<dbReference type="InterPro" id="IPR016156">
    <property type="entry name" value="FAD/NAD-linked_Rdtase_dimer_sf"/>
</dbReference>
<gene>
    <name evidence="3" type="ORF">EI16_10755</name>
</gene>
<dbReference type="PANTHER" id="PTHR43755:SF1">
    <property type="entry name" value="FAD-DEPENDENT PYRIDINE NUCLEOTIDE-DISULPHIDE OXIDOREDUCTASE"/>
    <property type="match status" value="1"/>
</dbReference>
<dbReference type="InterPro" id="IPR015323">
    <property type="entry name" value="FlavoCytC_S_DH_flav-bd"/>
</dbReference>
<feature type="domain" description="Flavocytochrome c sulphide dehydrogenase flavin-binding" evidence="1">
    <location>
        <begin position="285"/>
        <end position="352"/>
    </location>
</feature>
<name>A0A067A315_HYDMR</name>
<evidence type="ECO:0000259" key="2">
    <source>
        <dbReference type="Pfam" id="PF21706"/>
    </source>
</evidence>
<evidence type="ECO:0000313" key="3">
    <source>
        <dbReference type="EMBL" id="KDN96720.1"/>
    </source>
</evidence>
<organism evidence="3 4">
    <name type="scientific">Hydrogenovibrio marinus</name>
    <dbReference type="NCBI Taxonomy" id="28885"/>
    <lineage>
        <taxon>Bacteria</taxon>
        <taxon>Pseudomonadati</taxon>
        <taxon>Pseudomonadota</taxon>
        <taxon>Gammaproteobacteria</taxon>
        <taxon>Thiotrichales</taxon>
        <taxon>Piscirickettsiaceae</taxon>
        <taxon>Hydrogenovibrio</taxon>
    </lineage>
</organism>
<dbReference type="Gene3D" id="3.90.760.10">
    <property type="entry name" value="Flavocytochrome c sulphide dehydrogenase, flavin-binding domain"/>
    <property type="match status" value="1"/>
</dbReference>
<dbReference type="AlphaFoldDB" id="A0A067A315"/>
<protein>
    <submittedName>
        <fullName evidence="3">Uncharacterized protein</fullName>
    </submittedName>
</protein>
<dbReference type="EMBL" id="JMIU01000001">
    <property type="protein sequence ID" value="KDN96720.1"/>
    <property type="molecule type" value="Genomic_DNA"/>
</dbReference>
<dbReference type="Pfam" id="PF09242">
    <property type="entry name" value="FCSD-flav_bind"/>
    <property type="match status" value="1"/>
</dbReference>
<feature type="domain" description="Sulfide dehydrogenase [flavocytochrome c] flavoprotein chain central" evidence="2">
    <location>
        <begin position="89"/>
        <end position="210"/>
    </location>
</feature>
<dbReference type="InterPro" id="IPR037092">
    <property type="entry name" value="FlavoCytC_S_DH_flav-bd_sf"/>
</dbReference>